<evidence type="ECO:0000256" key="8">
    <source>
        <dbReference type="ARBA" id="ARBA00022884"/>
    </source>
</evidence>
<dbReference type="InterPro" id="IPR012340">
    <property type="entry name" value="NA-bd_OB-fold"/>
</dbReference>
<keyword evidence="7" id="KW-0378">Hydrolase</keyword>
<organism evidence="12">
    <name type="scientific">viral metagenome</name>
    <dbReference type="NCBI Taxonomy" id="1070528"/>
    <lineage>
        <taxon>unclassified sequences</taxon>
        <taxon>metagenomes</taxon>
        <taxon>organismal metagenomes</taxon>
    </lineage>
</organism>
<dbReference type="Pfam" id="PF03291">
    <property type="entry name" value="mRNA_G-N7_MeTrfase"/>
    <property type="match status" value="1"/>
</dbReference>
<dbReference type="EMBL" id="MN739803">
    <property type="protein sequence ID" value="QHT26851.1"/>
    <property type="molecule type" value="Genomic_DNA"/>
</dbReference>
<comment type="pathway">
    <text evidence="1">mRNA processing; mRNA capping.</text>
</comment>
<keyword evidence="8" id="KW-0694">RNA-binding</keyword>
<dbReference type="InterPro" id="IPR004971">
    <property type="entry name" value="mRNA_G-N7_MeTrfase_dom"/>
</dbReference>
<evidence type="ECO:0000256" key="6">
    <source>
        <dbReference type="ARBA" id="ARBA00022741"/>
    </source>
</evidence>
<dbReference type="PANTHER" id="PTHR12189:SF2">
    <property type="entry name" value="MRNA CAP GUANINE-N7 METHYLTRANSFERASE"/>
    <property type="match status" value="1"/>
</dbReference>
<comment type="catalytic activity">
    <reaction evidence="10">
        <text>a 5'-end triphospho-ribonucleoside in mRNA + H2O = a 5'-end diphospho-ribonucleoside in mRNA + phosphate + H(+)</text>
        <dbReference type="Rhea" id="RHEA:67004"/>
        <dbReference type="Rhea" id="RHEA-COMP:17164"/>
        <dbReference type="Rhea" id="RHEA-COMP:17165"/>
        <dbReference type="ChEBI" id="CHEBI:15377"/>
        <dbReference type="ChEBI" id="CHEBI:15378"/>
        <dbReference type="ChEBI" id="CHEBI:43474"/>
        <dbReference type="ChEBI" id="CHEBI:167616"/>
        <dbReference type="ChEBI" id="CHEBI:167618"/>
        <dbReference type="EC" id="3.6.1.74"/>
    </reaction>
    <physiologicalReaction direction="left-to-right" evidence="10">
        <dbReference type="Rhea" id="RHEA:67005"/>
    </physiologicalReaction>
</comment>
<dbReference type="Gene3D" id="3.30.470.30">
    <property type="entry name" value="DNA ligase/mRNA capping enzyme"/>
    <property type="match status" value="1"/>
</dbReference>
<evidence type="ECO:0000256" key="4">
    <source>
        <dbReference type="ARBA" id="ARBA00022679"/>
    </source>
</evidence>
<dbReference type="GO" id="GO:0005634">
    <property type="term" value="C:nucleus"/>
    <property type="evidence" value="ECO:0007669"/>
    <property type="project" value="TreeGrafter"/>
</dbReference>
<keyword evidence="4" id="KW-0808">Transferase</keyword>
<dbReference type="InterPro" id="IPR037009">
    <property type="entry name" value="mRNA_triPase_Cet1_sf"/>
</dbReference>
<reference evidence="12" key="1">
    <citation type="journal article" date="2020" name="Nature">
        <title>Giant virus diversity and host interactions through global metagenomics.</title>
        <authorList>
            <person name="Schulz F."/>
            <person name="Roux S."/>
            <person name="Paez-Espino D."/>
            <person name="Jungbluth S."/>
            <person name="Walsh D.A."/>
            <person name="Denef V.J."/>
            <person name="McMahon K.D."/>
            <person name="Konstantinidis K.T."/>
            <person name="Eloe-Fadrosh E.A."/>
            <person name="Kyrpides N.C."/>
            <person name="Woyke T."/>
        </authorList>
    </citation>
    <scope>NUCLEOTIDE SEQUENCE</scope>
    <source>
        <strain evidence="12">GVMAG-M-3300023179-2</strain>
    </source>
</reference>
<keyword evidence="5" id="KW-0949">S-adenosyl-L-methionine</keyword>
<evidence type="ECO:0000256" key="5">
    <source>
        <dbReference type="ARBA" id="ARBA00022691"/>
    </source>
</evidence>
<accession>A0A6C0EE25</accession>
<dbReference type="Gene3D" id="3.40.50.150">
    <property type="entry name" value="Vaccinia Virus protein VP39"/>
    <property type="match status" value="1"/>
</dbReference>
<dbReference type="InterPro" id="IPR033469">
    <property type="entry name" value="CYTH-like_dom_sf"/>
</dbReference>
<sequence>MLLNNISTIKTLYSKISKNSEFEVMFYNYKSDNKLSLIKFMNLLNYIKFRSSNEKLELINETSLDISYSQSYNNVYRVSINNIDKINKILNLVHQRKNHVIFSILISQFYNSEDFQFINKIRDQKNIIDIDQYDLRFRLSQEEPIDKKMLDNLSNLQYTDADKIIFRFKQRISLIILDDEKLGKIRLDLTIIKSSNNPNKLHDVDKQFEIELEYLKGSSNLSDKILEKINEEVYIIKQVLENSDQIVSRDEQINIIKEYKKLLFNIENESITNLYSMQPISAEVQHIADKIPNRYSVSDKADGEKFQLFIFDNIIYLISSNLNVRKTKYKVKDLNMTVLEGELFHSNNIYLFMIYDCLFYDGKDIRNESLFINRLEYISKFISIMKINAYNIKPFSKDFDIIKQEKHYENEIEKFYNNITKLINESEHNDFIFHSKMFLFPLGGDNCEVYSFSNLIWNCCTNNPKINCPYLLDGIIYTGIDQKYTRDRREQKYPIYKYKPPSTNSIDIYLIFQRNIETGNYLEIYDNTIQEFEFNKVFRIANFFVGDLIGNKEVPVPFMKEENNHEAFFPIERDEVRDVEGNLVNDYTVVEVIYINDLAIPHQYRWKILRTRWDKTESVLRDKKRYGNFKENAIKVWKSMREAVTIEEIKKLSRVDTYNAQQKSLLNRIDSKVISSERAQDIYFQKRTNLIKLQREFSGWIKSILIYLYCEPTVDYNNKMKKKTVLDLGCGRGADIMKWYHSRVSEYIGIDNDYDALFGAIDSATVRYQSNVKKYPDFTKMIFIQADIGLKFNSELQEKKLLNMRPENKNLIDKIFIKTRKFDILSFQLSIHYLFENQNTINSIIDHVDNYLKIDGYIICTTIDPKQIMNLLNNKEIYTSWYTDNDGQRKKLFEIIKKFNGNLEDVPGQAVDYHMSWIQQDDVYYTEYMVTPNHLIKIMNKAKCELLETDLFVNLYNINKEWFLNVIDHEENPRNKIYYQRLCQFYGDLKGADKESKSYFDLFRYYIFKKVS</sequence>
<dbReference type="GO" id="GO:0004482">
    <property type="term" value="F:mRNA 5'-cap (guanine-N7-)-methyltransferase activity"/>
    <property type="evidence" value="ECO:0007669"/>
    <property type="project" value="InterPro"/>
</dbReference>
<evidence type="ECO:0000256" key="3">
    <source>
        <dbReference type="ARBA" id="ARBA00022664"/>
    </source>
</evidence>
<keyword evidence="6" id="KW-0547">Nucleotide-binding</keyword>
<dbReference type="SUPFAM" id="SSF55154">
    <property type="entry name" value="CYTH-like phosphatases"/>
    <property type="match status" value="1"/>
</dbReference>
<dbReference type="InterPro" id="IPR029063">
    <property type="entry name" value="SAM-dependent_MTases_sf"/>
</dbReference>
<evidence type="ECO:0000256" key="2">
    <source>
        <dbReference type="ARBA" id="ARBA00022603"/>
    </source>
</evidence>
<protein>
    <recommendedName>
        <fullName evidence="11">mRNA cap 0 methyltransferase domain-containing protein</fullName>
    </recommendedName>
</protein>
<dbReference type="UniPathway" id="UPA00922"/>
<name>A0A6C0EE25_9ZZZZ</name>
<keyword evidence="3" id="KW-0507">mRNA processing</keyword>
<keyword evidence="2" id="KW-0489">Methyltransferase</keyword>
<evidence type="ECO:0000256" key="7">
    <source>
        <dbReference type="ARBA" id="ARBA00022801"/>
    </source>
</evidence>
<dbReference type="SUPFAM" id="SSF53335">
    <property type="entry name" value="S-adenosyl-L-methionine-dependent methyltransferases"/>
    <property type="match status" value="1"/>
</dbReference>
<dbReference type="Gene3D" id="3.20.100.10">
    <property type="entry name" value="mRNA triphosphatase Cet1-like"/>
    <property type="match status" value="1"/>
</dbReference>
<dbReference type="InterPro" id="IPR039753">
    <property type="entry name" value="RG7MT1"/>
</dbReference>
<evidence type="ECO:0000256" key="10">
    <source>
        <dbReference type="ARBA" id="ARBA00047740"/>
    </source>
</evidence>
<keyword evidence="9" id="KW-0342">GTP-binding</keyword>
<dbReference type="GO" id="GO:0003723">
    <property type="term" value="F:RNA binding"/>
    <property type="evidence" value="ECO:0007669"/>
    <property type="project" value="UniProtKB-KW"/>
</dbReference>
<proteinExistence type="predicted"/>
<dbReference type="AlphaFoldDB" id="A0A6C0EE25"/>
<evidence type="ECO:0000256" key="9">
    <source>
        <dbReference type="ARBA" id="ARBA00023134"/>
    </source>
</evidence>
<dbReference type="PANTHER" id="PTHR12189">
    <property type="entry name" value="MRNA GUANINE-7- METHYLTRANSFERASE"/>
    <property type="match status" value="1"/>
</dbReference>
<evidence type="ECO:0000259" key="11">
    <source>
        <dbReference type="PROSITE" id="PS51562"/>
    </source>
</evidence>
<dbReference type="SUPFAM" id="SSF56091">
    <property type="entry name" value="DNA ligase/mRNA capping enzyme, catalytic domain"/>
    <property type="match status" value="1"/>
</dbReference>
<feature type="domain" description="MRNA cap 0 methyltransferase" evidence="11">
    <location>
        <begin position="689"/>
        <end position="1011"/>
    </location>
</feature>
<dbReference type="Gene3D" id="2.40.50.140">
    <property type="entry name" value="Nucleic acid-binding proteins"/>
    <property type="match status" value="1"/>
</dbReference>
<evidence type="ECO:0000313" key="12">
    <source>
        <dbReference type="EMBL" id="QHT26851.1"/>
    </source>
</evidence>
<dbReference type="GO" id="GO:0005525">
    <property type="term" value="F:GTP binding"/>
    <property type="evidence" value="ECO:0007669"/>
    <property type="project" value="UniProtKB-KW"/>
</dbReference>
<dbReference type="PROSITE" id="PS51562">
    <property type="entry name" value="RNA_CAP0_MT"/>
    <property type="match status" value="1"/>
</dbReference>
<evidence type="ECO:0000256" key="1">
    <source>
        <dbReference type="ARBA" id="ARBA00005129"/>
    </source>
</evidence>
<dbReference type="GO" id="GO:0004651">
    <property type="term" value="F:polynucleotide 5'-phosphatase activity"/>
    <property type="evidence" value="ECO:0007669"/>
    <property type="project" value="InterPro"/>
</dbReference>
<dbReference type="GO" id="GO:0140818">
    <property type="term" value="F:mRNA 5'-triphosphate monophosphatase activity"/>
    <property type="evidence" value="ECO:0007669"/>
    <property type="project" value="UniProtKB-EC"/>
</dbReference>